<dbReference type="AlphaFoldDB" id="A0A923ECK9"/>
<gene>
    <name evidence="2" type="ORF">HGG79_09530</name>
</gene>
<dbReference type="RefSeq" id="WP_035149185.1">
    <property type="nucleotide sequence ID" value="NZ_JAAZWO010000009.1"/>
</dbReference>
<feature type="domain" description="Bacterial Ig-like" evidence="1">
    <location>
        <begin position="156"/>
        <end position="233"/>
    </location>
</feature>
<dbReference type="InterPro" id="IPR044016">
    <property type="entry name" value="Big_13"/>
</dbReference>
<name>A0A923ECK9_CLOTT</name>
<evidence type="ECO:0000259" key="1">
    <source>
        <dbReference type="Pfam" id="PF19077"/>
    </source>
</evidence>
<dbReference type="InterPro" id="IPR013783">
    <property type="entry name" value="Ig-like_fold"/>
</dbReference>
<sequence length="440" mass="50387">MRYEKYTIQTYYGEWYPPITRDIFDVQNISDSYSTNGYASYNFQDGKFNFQGLSPITISVVEGENDQGVYTQYFNEFNERYIIFIRILGDTRLNNLTINAYRERARRSSRKERGTYVETIIAENGTYPDDGTKVGFWWVKKGPVNMPPIISGKDSNIGNKYSPFDIKYSINDTDDTSFTVMEMIDGINLKTFTANKNTEYKCTIPDKIFYSLTDGQHTIKIEVEDSAGNKATRMCAFNKIYIAPVISGKNEDIGLKNSSFGVKYTMTCDNPEANTFTVEERLDDLILRKFDAVKNIEYTVAVQDSTFYKLENGQHTITIKVHDKGNIVIRQYTFTKNEKSIQIQLSKVIDIDRQGKSILITPEWNGIDGNEIKVEVTNNAYDLVPTWEEATNAVKSGKEYIFTNNMKTADKWGINIRFLINKISNTGVILIKGFKAEVII</sequence>
<protein>
    <recommendedName>
        <fullName evidence="1">Bacterial Ig-like domain-containing protein</fullName>
    </recommendedName>
</protein>
<dbReference type="EMBL" id="JAAZWO010000009">
    <property type="protein sequence ID" value="MBC2398015.1"/>
    <property type="molecule type" value="Genomic_DNA"/>
</dbReference>
<organism evidence="2 3">
    <name type="scientific">Clostridium tetanomorphum</name>
    <dbReference type="NCBI Taxonomy" id="1553"/>
    <lineage>
        <taxon>Bacteria</taxon>
        <taxon>Bacillati</taxon>
        <taxon>Bacillota</taxon>
        <taxon>Clostridia</taxon>
        <taxon>Eubacteriales</taxon>
        <taxon>Clostridiaceae</taxon>
        <taxon>Clostridium</taxon>
    </lineage>
</organism>
<accession>A0A923ECK9</accession>
<dbReference type="Pfam" id="PF19077">
    <property type="entry name" value="Big_13"/>
    <property type="match status" value="1"/>
</dbReference>
<evidence type="ECO:0000313" key="2">
    <source>
        <dbReference type="EMBL" id="MBC2398015.1"/>
    </source>
</evidence>
<evidence type="ECO:0000313" key="3">
    <source>
        <dbReference type="Proteomes" id="UP000563151"/>
    </source>
</evidence>
<comment type="caution">
    <text evidence="2">The sequence shown here is derived from an EMBL/GenBank/DDBJ whole genome shotgun (WGS) entry which is preliminary data.</text>
</comment>
<keyword evidence="3" id="KW-1185">Reference proteome</keyword>
<reference evidence="2 3" key="1">
    <citation type="submission" date="2020-04" db="EMBL/GenBank/DDBJ databases">
        <title>Genomic insights into acetone-butanol-ethanol (ABE) fermentation by sequencing solventogenic clostridia strains.</title>
        <authorList>
            <person name="Brown S."/>
        </authorList>
    </citation>
    <scope>NUCLEOTIDE SEQUENCE [LARGE SCALE GENOMIC DNA]</scope>
    <source>
        <strain evidence="2 3">DJ011</strain>
    </source>
</reference>
<proteinExistence type="predicted"/>
<dbReference type="Gene3D" id="2.60.40.10">
    <property type="entry name" value="Immunoglobulins"/>
    <property type="match status" value="1"/>
</dbReference>
<dbReference type="Proteomes" id="UP000563151">
    <property type="component" value="Unassembled WGS sequence"/>
</dbReference>